<dbReference type="GO" id="GO:0008840">
    <property type="term" value="F:4-hydroxy-tetrahydrodipicolinate synthase activity"/>
    <property type="evidence" value="ECO:0007669"/>
    <property type="project" value="TreeGrafter"/>
</dbReference>
<accession>A0A974PLZ2</accession>
<dbReference type="AlphaFoldDB" id="A0A974PLZ2"/>
<dbReference type="Proteomes" id="UP000596427">
    <property type="component" value="Chromosome"/>
</dbReference>
<dbReference type="InterPro" id="IPR013785">
    <property type="entry name" value="Aldolase_TIM"/>
</dbReference>
<dbReference type="InterPro" id="IPR002220">
    <property type="entry name" value="DapA-like"/>
</dbReference>
<comment type="similarity">
    <text evidence="2">Belongs to the DapA family.</text>
</comment>
<dbReference type="PANTHER" id="PTHR12128">
    <property type="entry name" value="DIHYDRODIPICOLINATE SYNTHASE"/>
    <property type="match status" value="1"/>
</dbReference>
<evidence type="ECO:0000313" key="3">
    <source>
        <dbReference type="EMBL" id="QRG05644.1"/>
    </source>
</evidence>
<dbReference type="Gene3D" id="3.20.20.70">
    <property type="entry name" value="Aldolase class I"/>
    <property type="match status" value="1"/>
</dbReference>
<keyword evidence="4" id="KW-1185">Reference proteome</keyword>
<sequence length="310" mass="32587">MSEATFPFGGIYAATICPLDASGAIDAEVLHAHHAAVLATEGMAGLLVNGHAGENFALERQELAQVVRTARAVAGSRHKVVAGINCERSDMAARMAEDAAAAGADAVMVFPPFSWALGADDGAIVTHHRMIARAAGVPMMLFQGAVGSGKTAFRPEVLARLLEIESVVGIKEGSWETAAYDATRRLTRRLRPDVAVMASGDEHLFPCFALGSDGSLVSLAAVVPELIVALDRAVARGDMAAGRALHERLYLLGRVVYGAPGHLATIRLKTCLRLLGRLASIRCRPPVDTLPETEVTRLREALAAAGPLCA</sequence>
<dbReference type="EMBL" id="CP063362">
    <property type="protein sequence ID" value="QRG05644.1"/>
    <property type="molecule type" value="Genomic_DNA"/>
</dbReference>
<evidence type="ECO:0000256" key="2">
    <source>
        <dbReference type="PIRNR" id="PIRNR001365"/>
    </source>
</evidence>
<evidence type="ECO:0000313" key="4">
    <source>
        <dbReference type="Proteomes" id="UP000596427"/>
    </source>
</evidence>
<dbReference type="SMART" id="SM01130">
    <property type="entry name" value="DHDPS"/>
    <property type="match status" value="1"/>
</dbReference>
<gene>
    <name evidence="3" type="ORF">EZH22_21715</name>
</gene>
<dbReference type="PANTHER" id="PTHR12128:SF72">
    <property type="entry name" value="DIHYDRODIPICOLINATE SYNTHASE"/>
    <property type="match status" value="1"/>
</dbReference>
<dbReference type="PIRSF" id="PIRSF001365">
    <property type="entry name" value="DHDPS"/>
    <property type="match status" value="1"/>
</dbReference>
<name>A0A974PLZ2_9HYPH</name>
<evidence type="ECO:0000256" key="1">
    <source>
        <dbReference type="ARBA" id="ARBA00023239"/>
    </source>
</evidence>
<proteinExistence type="inferred from homology"/>
<reference evidence="3 4" key="1">
    <citation type="submission" date="2020-10" db="EMBL/GenBank/DDBJ databases">
        <title>Degradation of 1,4-Dioxane by Xanthobacter sp. YN2, via a Novel Group-2 Soluble Di-Iron Monooxygenase.</title>
        <authorList>
            <person name="Ma F."/>
            <person name="Wang Y."/>
            <person name="Yang J."/>
            <person name="Guo H."/>
            <person name="Su D."/>
            <person name="Yu L."/>
        </authorList>
    </citation>
    <scope>NUCLEOTIDE SEQUENCE [LARGE SCALE GENOMIC DNA]</scope>
    <source>
        <strain evidence="3 4">YN2</strain>
    </source>
</reference>
<dbReference type="RefSeq" id="WP_203192510.1">
    <property type="nucleotide sequence ID" value="NZ_CP063362.1"/>
</dbReference>
<protein>
    <submittedName>
        <fullName evidence="3">Dihydrodipicolinate synthase family protein</fullName>
    </submittedName>
</protein>
<keyword evidence="1 2" id="KW-0456">Lyase</keyword>
<organism evidence="3 4">
    <name type="scientific">Xanthobacter dioxanivorans</name>
    <dbReference type="NCBI Taxonomy" id="2528964"/>
    <lineage>
        <taxon>Bacteria</taxon>
        <taxon>Pseudomonadati</taxon>
        <taxon>Pseudomonadota</taxon>
        <taxon>Alphaproteobacteria</taxon>
        <taxon>Hyphomicrobiales</taxon>
        <taxon>Xanthobacteraceae</taxon>
        <taxon>Xanthobacter</taxon>
    </lineage>
</organism>
<dbReference type="CDD" id="cd00408">
    <property type="entry name" value="DHDPS-like"/>
    <property type="match status" value="1"/>
</dbReference>
<dbReference type="SUPFAM" id="SSF51569">
    <property type="entry name" value="Aldolase"/>
    <property type="match status" value="1"/>
</dbReference>
<dbReference type="KEGG" id="xdi:EZH22_21715"/>
<dbReference type="Pfam" id="PF00701">
    <property type="entry name" value="DHDPS"/>
    <property type="match status" value="1"/>
</dbReference>